<proteinExistence type="predicted"/>
<protein>
    <submittedName>
        <fullName evidence="2">Uncharacterized protein</fullName>
    </submittedName>
</protein>
<comment type="caution">
    <text evidence="2">The sequence shown here is derived from an EMBL/GenBank/DDBJ whole genome shotgun (WGS) entry which is preliminary data.</text>
</comment>
<dbReference type="Proteomes" id="UP001438707">
    <property type="component" value="Unassembled WGS sequence"/>
</dbReference>
<dbReference type="EMBL" id="JALJOS010000010">
    <property type="protein sequence ID" value="KAK9833885.1"/>
    <property type="molecule type" value="Genomic_DNA"/>
</dbReference>
<sequence>MAFCSSLQLPCKQLFCVHSQHKPFRRVQQRSVHLRPAANQEQSAQDSPSPQSASTRSQQVHNSPAEDKEEFEGLLPDEDWTVRGGVNDSLSSNTELGQAVQNACDELEALGGLEQESLEKANELLKKLGYKGDINQRDQ</sequence>
<keyword evidence="3" id="KW-1185">Reference proteome</keyword>
<organism evidence="2 3">
    <name type="scientific">Apatococcus lobatus</name>
    <dbReference type="NCBI Taxonomy" id="904363"/>
    <lineage>
        <taxon>Eukaryota</taxon>
        <taxon>Viridiplantae</taxon>
        <taxon>Chlorophyta</taxon>
        <taxon>core chlorophytes</taxon>
        <taxon>Trebouxiophyceae</taxon>
        <taxon>Chlorellales</taxon>
        <taxon>Chlorellaceae</taxon>
        <taxon>Apatococcus</taxon>
    </lineage>
</organism>
<evidence type="ECO:0000313" key="2">
    <source>
        <dbReference type="EMBL" id="KAK9833885.1"/>
    </source>
</evidence>
<accession>A0AAW1RK82</accession>
<evidence type="ECO:0000313" key="3">
    <source>
        <dbReference type="Proteomes" id="UP001438707"/>
    </source>
</evidence>
<reference evidence="2 3" key="1">
    <citation type="journal article" date="2024" name="Nat. Commun.">
        <title>Phylogenomics reveals the evolutionary origins of lichenization in chlorophyte algae.</title>
        <authorList>
            <person name="Puginier C."/>
            <person name="Libourel C."/>
            <person name="Otte J."/>
            <person name="Skaloud P."/>
            <person name="Haon M."/>
            <person name="Grisel S."/>
            <person name="Petersen M."/>
            <person name="Berrin J.G."/>
            <person name="Delaux P.M."/>
            <person name="Dal Grande F."/>
            <person name="Keller J."/>
        </authorList>
    </citation>
    <scope>NUCLEOTIDE SEQUENCE [LARGE SCALE GENOMIC DNA]</scope>
    <source>
        <strain evidence="2 3">SAG 2145</strain>
    </source>
</reference>
<gene>
    <name evidence="2" type="ORF">WJX74_008882</name>
</gene>
<dbReference type="AlphaFoldDB" id="A0AAW1RK82"/>
<name>A0AAW1RK82_9CHLO</name>
<feature type="compositionally biased region" description="Low complexity" evidence="1">
    <location>
        <begin position="40"/>
        <end position="54"/>
    </location>
</feature>
<feature type="compositionally biased region" description="Acidic residues" evidence="1">
    <location>
        <begin position="67"/>
        <end position="79"/>
    </location>
</feature>
<evidence type="ECO:0000256" key="1">
    <source>
        <dbReference type="SAM" id="MobiDB-lite"/>
    </source>
</evidence>
<feature type="region of interest" description="Disordered" evidence="1">
    <location>
        <begin position="27"/>
        <end position="94"/>
    </location>
</feature>